<dbReference type="Proteomes" id="UP001180825">
    <property type="component" value="Unassembled WGS sequence"/>
</dbReference>
<protein>
    <submittedName>
        <fullName evidence="1">Uncharacterized protein</fullName>
    </submittedName>
</protein>
<evidence type="ECO:0000313" key="2">
    <source>
        <dbReference type="Proteomes" id="UP001180825"/>
    </source>
</evidence>
<accession>A0ABU2ACI9</accession>
<gene>
    <name evidence="1" type="ORF">J2X21_003474</name>
</gene>
<dbReference type="RefSeq" id="WP_310330659.1">
    <property type="nucleotide sequence ID" value="NZ_JAVDXV010000007.1"/>
</dbReference>
<name>A0ABU2ACI9_9BURK</name>
<organism evidence="1 2">
    <name type="scientific">Roseateles asaccharophilus</name>
    <dbReference type="NCBI Taxonomy" id="582607"/>
    <lineage>
        <taxon>Bacteria</taxon>
        <taxon>Pseudomonadati</taxon>
        <taxon>Pseudomonadota</taxon>
        <taxon>Betaproteobacteria</taxon>
        <taxon>Burkholderiales</taxon>
        <taxon>Sphaerotilaceae</taxon>
        <taxon>Roseateles</taxon>
    </lineage>
</organism>
<sequence>MEQPRETGLGDDGPGDIKRKYLAEAGLILYSDAPVMFRPSDIYRLGKDPGFREVLRGSNIYLICRRHRVSIDPLSLEVKGGDLYGDFLVHGEGYQEWEPVSFTLTPAQLGRTSPPIPFVAVRADSAAGHGIVLAEQTGHTVEMSCAVLATQSKHKLGDNTKLEVLYVGQTFGAKGDRLAVDRLSRHTTLQRILADVADQCGRDEVLLLGLTYGRAKNMLSSAGNRWVEPSATSEEEHAHWKKTGGQTFTRKDRILLAEAALINYFKPHYNLQHLDSFSTKERRRKLKTLQSLFREDFSALMVEISTSAIGAKLWSAAAPRSRGEMLFTASKVAEMRANSLKADPPMPSSEFDEFIRDHVMVHIAQYALYDPTERETFLHGLHWGE</sequence>
<reference evidence="1 2" key="1">
    <citation type="submission" date="2023-07" db="EMBL/GenBank/DDBJ databases">
        <title>Sorghum-associated microbial communities from plants grown in Nebraska, USA.</title>
        <authorList>
            <person name="Schachtman D."/>
        </authorList>
    </citation>
    <scope>NUCLEOTIDE SEQUENCE [LARGE SCALE GENOMIC DNA]</scope>
    <source>
        <strain evidence="1 2">BE316</strain>
    </source>
</reference>
<dbReference type="EMBL" id="JAVDXV010000007">
    <property type="protein sequence ID" value="MDR7334318.1"/>
    <property type="molecule type" value="Genomic_DNA"/>
</dbReference>
<proteinExistence type="predicted"/>
<comment type="caution">
    <text evidence="1">The sequence shown here is derived from an EMBL/GenBank/DDBJ whole genome shotgun (WGS) entry which is preliminary data.</text>
</comment>
<evidence type="ECO:0000313" key="1">
    <source>
        <dbReference type="EMBL" id="MDR7334318.1"/>
    </source>
</evidence>
<keyword evidence="2" id="KW-1185">Reference proteome</keyword>